<evidence type="ECO:0000313" key="5">
    <source>
        <dbReference type="Proteomes" id="UP000293568"/>
    </source>
</evidence>
<comment type="similarity">
    <text evidence="1">Belongs to the peptidase A24 family.</text>
</comment>
<name>A0A4P6EUV4_9BACL</name>
<proteinExistence type="inferred from homology"/>
<dbReference type="PANTHER" id="PTHR30487:SF0">
    <property type="entry name" value="PREPILIN LEADER PEPTIDASE_N-METHYLTRANSFERASE-RELATED"/>
    <property type="match status" value="1"/>
</dbReference>
<dbReference type="GO" id="GO:0005886">
    <property type="term" value="C:plasma membrane"/>
    <property type="evidence" value="ECO:0007669"/>
    <property type="project" value="TreeGrafter"/>
</dbReference>
<feature type="transmembrane region" description="Helical" evidence="2">
    <location>
        <begin position="164"/>
        <end position="181"/>
    </location>
</feature>
<accession>A0A4P6EUV4</accession>
<evidence type="ECO:0000313" key="4">
    <source>
        <dbReference type="EMBL" id="QAY66744.1"/>
    </source>
</evidence>
<dbReference type="KEGG" id="pprt:ET464_10320"/>
<dbReference type="OrthoDB" id="5508079at2"/>
<feature type="transmembrane region" description="Helical" evidence="2">
    <location>
        <begin position="46"/>
        <end position="68"/>
    </location>
</feature>
<keyword evidence="2" id="KW-1133">Transmembrane helix</keyword>
<dbReference type="InterPro" id="IPR000045">
    <property type="entry name" value="Prepilin_IV_endopep_pep"/>
</dbReference>
<evidence type="ECO:0000259" key="3">
    <source>
        <dbReference type="Pfam" id="PF01478"/>
    </source>
</evidence>
<dbReference type="AlphaFoldDB" id="A0A4P6EUV4"/>
<dbReference type="EMBL" id="CP035492">
    <property type="protein sequence ID" value="QAY66744.1"/>
    <property type="molecule type" value="Genomic_DNA"/>
</dbReference>
<keyword evidence="5" id="KW-1185">Reference proteome</keyword>
<evidence type="ECO:0000256" key="1">
    <source>
        <dbReference type="ARBA" id="ARBA00005801"/>
    </source>
</evidence>
<dbReference type="InterPro" id="IPR050882">
    <property type="entry name" value="Prepilin_peptidase/N-MTase"/>
</dbReference>
<dbReference type="Gene3D" id="1.20.120.1220">
    <property type="match status" value="1"/>
</dbReference>
<evidence type="ECO:0000256" key="2">
    <source>
        <dbReference type="SAM" id="Phobius"/>
    </source>
</evidence>
<feature type="transmembrane region" description="Helical" evidence="2">
    <location>
        <begin position="110"/>
        <end position="128"/>
    </location>
</feature>
<gene>
    <name evidence="4" type="ORF">ET464_10320</name>
</gene>
<dbReference type="GO" id="GO:0004190">
    <property type="term" value="F:aspartic-type endopeptidase activity"/>
    <property type="evidence" value="ECO:0007669"/>
    <property type="project" value="InterPro"/>
</dbReference>
<protein>
    <submittedName>
        <fullName evidence="4">Prepilin peptidase</fullName>
    </submittedName>
</protein>
<dbReference type="Proteomes" id="UP000293568">
    <property type="component" value="Chromosome"/>
</dbReference>
<feature type="domain" description="Prepilin type IV endopeptidase peptidase" evidence="3">
    <location>
        <begin position="22"/>
        <end position="123"/>
    </location>
</feature>
<dbReference type="PANTHER" id="PTHR30487">
    <property type="entry name" value="TYPE 4 PREPILIN-LIKE PROTEINS LEADER PEPTIDE-PROCESSING ENZYME"/>
    <property type="match status" value="1"/>
</dbReference>
<keyword evidence="2" id="KW-0472">Membrane</keyword>
<feature type="transmembrane region" description="Helical" evidence="2">
    <location>
        <begin position="80"/>
        <end position="104"/>
    </location>
</feature>
<dbReference type="Pfam" id="PF01478">
    <property type="entry name" value="Peptidase_A24"/>
    <property type="match status" value="1"/>
</dbReference>
<keyword evidence="2" id="KW-0812">Transmembrane</keyword>
<sequence length="182" mass="19216">MIKAGSIIPEQRRGLRMATVAAAILLAAAFITDLRKQIIPNWLNLFFSGAGLLYHLAAGGWAGGLSAFEGMASGAGPLLLLYLFRGIGAGDVKLFGALGVWVGVIPVLQVLLYSILYAGLIGIVFVIVNKPLAKRMVTGAIALVVPGMNMSRQGWMAWASGGRTFPFMLAVLPGALTAWLYV</sequence>
<dbReference type="GO" id="GO:0006465">
    <property type="term" value="P:signal peptide processing"/>
    <property type="evidence" value="ECO:0007669"/>
    <property type="project" value="TreeGrafter"/>
</dbReference>
<organism evidence="4 5">
    <name type="scientific">Paenibacillus protaetiae</name>
    <dbReference type="NCBI Taxonomy" id="2509456"/>
    <lineage>
        <taxon>Bacteria</taxon>
        <taxon>Bacillati</taxon>
        <taxon>Bacillota</taxon>
        <taxon>Bacilli</taxon>
        <taxon>Bacillales</taxon>
        <taxon>Paenibacillaceae</taxon>
        <taxon>Paenibacillus</taxon>
    </lineage>
</organism>
<reference evidence="4 5" key="1">
    <citation type="submission" date="2019-01" db="EMBL/GenBank/DDBJ databases">
        <title>Genome sequencing of strain FW100M-2.</title>
        <authorList>
            <person name="Heo J."/>
            <person name="Kim S.-J."/>
            <person name="Kim J.-S."/>
            <person name="Hong S.-B."/>
            <person name="Kwon S.-W."/>
        </authorList>
    </citation>
    <scope>NUCLEOTIDE SEQUENCE [LARGE SCALE GENOMIC DNA]</scope>
    <source>
        <strain evidence="4 5">FW100M-2</strain>
    </source>
</reference>